<gene>
    <name evidence="3" type="ORF">TWF694_011679</name>
</gene>
<dbReference type="InterPro" id="IPR006026">
    <property type="entry name" value="Peptidase_Metallo"/>
</dbReference>
<dbReference type="EMBL" id="JAVHJO010000009">
    <property type="protein sequence ID" value="KAK6537494.1"/>
    <property type="molecule type" value="Genomic_DNA"/>
</dbReference>
<dbReference type="Proteomes" id="UP001365542">
    <property type="component" value="Unassembled WGS sequence"/>
</dbReference>
<evidence type="ECO:0000259" key="2">
    <source>
        <dbReference type="SMART" id="SM00235"/>
    </source>
</evidence>
<dbReference type="Pfam" id="PF07938">
    <property type="entry name" value="Fungal_lectin"/>
    <property type="match status" value="1"/>
</dbReference>
<comment type="similarity">
    <text evidence="1">Belongs to the fungal fucose-specific lectin family.</text>
</comment>
<feature type="domain" description="Peptidase metallopeptidase" evidence="2">
    <location>
        <begin position="23"/>
        <end position="177"/>
    </location>
</feature>
<evidence type="ECO:0000313" key="3">
    <source>
        <dbReference type="EMBL" id="KAK6537494.1"/>
    </source>
</evidence>
<dbReference type="GO" id="GO:0008270">
    <property type="term" value="F:zinc ion binding"/>
    <property type="evidence" value="ECO:0007669"/>
    <property type="project" value="InterPro"/>
</dbReference>
<reference evidence="3 4" key="1">
    <citation type="submission" date="2019-10" db="EMBL/GenBank/DDBJ databases">
        <authorList>
            <person name="Palmer J.M."/>
        </authorList>
    </citation>
    <scope>NUCLEOTIDE SEQUENCE [LARGE SCALE GENOMIC DNA]</scope>
    <source>
        <strain evidence="3 4">TWF694</strain>
    </source>
</reference>
<dbReference type="InterPro" id="IPR012475">
    <property type="entry name" value="Fungal_lectin"/>
</dbReference>
<dbReference type="Gene3D" id="3.40.390.10">
    <property type="entry name" value="Collagenase (Catalytic Domain)"/>
    <property type="match status" value="1"/>
</dbReference>
<dbReference type="SMART" id="SM00235">
    <property type="entry name" value="ZnMc"/>
    <property type="match status" value="1"/>
</dbReference>
<comment type="caution">
    <text evidence="3">The sequence shown here is derived from an EMBL/GenBank/DDBJ whole genome shotgun (WGS) entry which is preliminary data.</text>
</comment>
<dbReference type="AlphaFoldDB" id="A0AAV9X8K2"/>
<sequence length="576" mass="65500">MNCIQLFEDRSAEGQYNHLVVERSLKWKTGEEITVSFIEPDPSTLREDQSLNPLTPRIKALIKHFAHQWEKFANIKFTFLEDGEMDALVRISLVKNGGSNSYVGTDCKGLNLNGRATMNFGWFYDDLDKTTDVSFRSTGMHEFGHALGCQHEQLNARLHWNENVVIEYYAKKENGGWSERKTRFNFNNFSPVQNGGQYATTSWDQESIMHYHIEKSWNKEGIAVRPTKTPSQLDKNFMEEMYPFSRPYGDKIMHWSSIAAVDVYEYQHAKMYISLFVQGHSGAIYQVRYLWRDGSPKIIENPKCQTTVVSTMAVRRTPLATLVHYDGPGVPTVHLFYLDKENSIQEIIWVNGERKEQHDLGIKATIDSDLSVVFWKENKDTPHFRLYLQDEDNNIQEYAKVGTSSWRKGTFLNFTKNPSSRPLSGTSLTFINTALDKPTIHGWWQCSISGDIWEATNNGSGWELNEVPRGNVPYHAAIAAGFKGKRAAPEIAVYNVTDSNGILKTDHGTTWGSEINGNTPVDEGTRMAVVDNDEGFHVFAIGGGHLIKRTFPKDGDAWADWKTSRVVMSDTSHLKN</sequence>
<dbReference type="SUPFAM" id="SSF89372">
    <property type="entry name" value="Fucose-specific lectin"/>
    <property type="match status" value="1"/>
</dbReference>
<evidence type="ECO:0000313" key="4">
    <source>
        <dbReference type="Proteomes" id="UP001365542"/>
    </source>
</evidence>
<dbReference type="InterPro" id="IPR001506">
    <property type="entry name" value="Peptidase_M12A"/>
</dbReference>
<dbReference type="InterPro" id="IPR024079">
    <property type="entry name" value="MetalloPept_cat_dom_sf"/>
</dbReference>
<proteinExistence type="inferred from homology"/>
<dbReference type="GO" id="GO:0004222">
    <property type="term" value="F:metalloendopeptidase activity"/>
    <property type="evidence" value="ECO:0007669"/>
    <property type="project" value="InterPro"/>
</dbReference>
<organism evidence="3 4">
    <name type="scientific">Orbilia ellipsospora</name>
    <dbReference type="NCBI Taxonomy" id="2528407"/>
    <lineage>
        <taxon>Eukaryota</taxon>
        <taxon>Fungi</taxon>
        <taxon>Dikarya</taxon>
        <taxon>Ascomycota</taxon>
        <taxon>Pezizomycotina</taxon>
        <taxon>Orbiliomycetes</taxon>
        <taxon>Orbiliales</taxon>
        <taxon>Orbiliaceae</taxon>
        <taxon>Orbilia</taxon>
    </lineage>
</organism>
<dbReference type="GO" id="GO:0006508">
    <property type="term" value="P:proteolysis"/>
    <property type="evidence" value="ECO:0007669"/>
    <property type="project" value="InterPro"/>
</dbReference>
<dbReference type="Pfam" id="PF01400">
    <property type="entry name" value="Astacin"/>
    <property type="match status" value="1"/>
</dbReference>
<name>A0AAV9X8K2_9PEZI</name>
<protein>
    <recommendedName>
        <fullName evidence="2">Peptidase metallopeptidase domain-containing protein</fullName>
    </recommendedName>
</protein>
<keyword evidence="4" id="KW-1185">Reference proteome</keyword>
<dbReference type="Gene3D" id="2.120.10.70">
    <property type="entry name" value="Fucose-specific lectin"/>
    <property type="match status" value="1"/>
</dbReference>
<accession>A0AAV9X8K2</accession>
<evidence type="ECO:0000256" key="1">
    <source>
        <dbReference type="ARBA" id="ARBA00009042"/>
    </source>
</evidence>
<dbReference type="SUPFAM" id="SSF55486">
    <property type="entry name" value="Metalloproteases ('zincins'), catalytic domain"/>
    <property type="match status" value="1"/>
</dbReference>